<keyword evidence="1" id="KW-0472">Membrane</keyword>
<keyword evidence="1" id="KW-0812">Transmembrane</keyword>
<keyword evidence="2" id="KW-0808">Transferase</keyword>
<proteinExistence type="predicted"/>
<name>A0A447S7B5_KLEPN</name>
<dbReference type="Proteomes" id="UP000282433">
    <property type="component" value="Chromosome"/>
</dbReference>
<gene>
    <name evidence="2" type="primary">narX_3</name>
    <name evidence="2" type="ORF">NCTC13635_07178</name>
</gene>
<dbReference type="EMBL" id="LR134162">
    <property type="protein sequence ID" value="VEB07952.1"/>
    <property type="molecule type" value="Genomic_DNA"/>
</dbReference>
<reference evidence="2 3" key="1">
    <citation type="submission" date="2018-12" db="EMBL/GenBank/DDBJ databases">
        <authorList>
            <consortium name="Pathogen Informatics"/>
        </authorList>
    </citation>
    <scope>NUCLEOTIDE SEQUENCE [LARGE SCALE GENOMIC DNA]</scope>
    <source>
        <strain evidence="2 3">NCTC13635</strain>
    </source>
</reference>
<keyword evidence="1" id="KW-1133">Transmembrane helix</keyword>
<sequence>MLKRLFTPLTLVNQLALIVLLATIIGVAGMAISARLVNGVQGSAHAINKAVHCVCKATGCWRRSR</sequence>
<evidence type="ECO:0000313" key="3">
    <source>
        <dbReference type="Proteomes" id="UP000282433"/>
    </source>
</evidence>
<evidence type="ECO:0000313" key="2">
    <source>
        <dbReference type="EMBL" id="VEB07952.1"/>
    </source>
</evidence>
<evidence type="ECO:0000256" key="1">
    <source>
        <dbReference type="SAM" id="Phobius"/>
    </source>
</evidence>
<dbReference type="AlphaFoldDB" id="A0A447S7B5"/>
<organism evidence="2 3">
    <name type="scientific">Klebsiella pneumoniae</name>
    <dbReference type="NCBI Taxonomy" id="573"/>
    <lineage>
        <taxon>Bacteria</taxon>
        <taxon>Pseudomonadati</taxon>
        <taxon>Pseudomonadota</taxon>
        <taxon>Gammaproteobacteria</taxon>
        <taxon>Enterobacterales</taxon>
        <taxon>Enterobacteriaceae</taxon>
        <taxon>Klebsiella/Raoultella group</taxon>
        <taxon>Klebsiella</taxon>
        <taxon>Klebsiella pneumoniae complex</taxon>
    </lineage>
</organism>
<dbReference type="EC" id="2.7.13.3" evidence="2"/>
<protein>
    <submittedName>
        <fullName evidence="2">Nitrate/nitrite sensor protein</fullName>
        <ecNumber evidence="2">2.7.13.3</ecNumber>
    </submittedName>
</protein>
<accession>A0A447S7B5</accession>
<feature type="transmembrane region" description="Helical" evidence="1">
    <location>
        <begin position="12"/>
        <end position="32"/>
    </location>
</feature>
<dbReference type="GO" id="GO:0004673">
    <property type="term" value="F:protein histidine kinase activity"/>
    <property type="evidence" value="ECO:0007669"/>
    <property type="project" value="UniProtKB-EC"/>
</dbReference>